<dbReference type="EMBL" id="JAKMXF010000323">
    <property type="protein sequence ID" value="KAI6648980.1"/>
    <property type="molecule type" value="Genomic_DNA"/>
</dbReference>
<dbReference type="PANTHER" id="PTHR45913">
    <property type="entry name" value="EPM2A-INTERACTING PROTEIN 1"/>
    <property type="match status" value="1"/>
</dbReference>
<evidence type="ECO:0000313" key="1">
    <source>
        <dbReference type="EMBL" id="KAI6648980.1"/>
    </source>
</evidence>
<comment type="caution">
    <text evidence="1">The sequence shown here is derived from an EMBL/GenBank/DDBJ whole genome shotgun (WGS) entry which is preliminary data.</text>
</comment>
<accession>A0AAV7JKW0</accession>
<name>A0AAV7JKW0_9METZ</name>
<organism evidence="1 2">
    <name type="scientific">Oopsacas minuta</name>
    <dbReference type="NCBI Taxonomy" id="111878"/>
    <lineage>
        <taxon>Eukaryota</taxon>
        <taxon>Metazoa</taxon>
        <taxon>Porifera</taxon>
        <taxon>Hexactinellida</taxon>
        <taxon>Hexasterophora</taxon>
        <taxon>Lyssacinosida</taxon>
        <taxon>Leucopsacidae</taxon>
        <taxon>Oopsacas</taxon>
    </lineage>
</organism>
<protein>
    <submittedName>
        <fullName evidence="1">General transcription factor II-I repeat domain-containing protein 2-like isoform X2</fullName>
    </submittedName>
</protein>
<sequence length="181" mass="20713">MDGRTQGIDVKVTLSWNILSAIGTNGAPNMIGKEIGAVKLLLDQVVPPQHRCLSLQCIIHQEPLCGKFLKYQNVMDVVVKVINFICAKGVNHRHFKALLKELDSQYRDILYHCEVLWLSRGRVLQRFNDLFTEIIIFIIEKDANLKTKNGEHVIEQMNNKNWLFDFACLSDITGHLNDLNI</sequence>
<reference evidence="1 2" key="1">
    <citation type="journal article" date="2023" name="BMC Biol.">
        <title>The compact genome of the sponge Oopsacas minuta (Hexactinellida) is lacking key metazoan core genes.</title>
        <authorList>
            <person name="Santini S."/>
            <person name="Schenkelaars Q."/>
            <person name="Jourda C."/>
            <person name="Duchesne M."/>
            <person name="Belahbib H."/>
            <person name="Rocher C."/>
            <person name="Selva M."/>
            <person name="Riesgo A."/>
            <person name="Vervoort M."/>
            <person name="Leys S.P."/>
            <person name="Kodjabachian L."/>
            <person name="Le Bivic A."/>
            <person name="Borchiellini C."/>
            <person name="Claverie J.M."/>
            <person name="Renard E."/>
        </authorList>
    </citation>
    <scope>NUCLEOTIDE SEQUENCE [LARGE SCALE GENOMIC DNA]</scope>
    <source>
        <strain evidence="1">SPO-2</strain>
    </source>
</reference>
<dbReference type="PANTHER" id="PTHR45913:SF5">
    <property type="entry name" value="GENERAL TRANSCRIPTION FACTOR II-I REPEAT DOMAIN-CONTAINING PROTEIN 2A-LIKE PROTEIN"/>
    <property type="match status" value="1"/>
</dbReference>
<evidence type="ECO:0000313" key="2">
    <source>
        <dbReference type="Proteomes" id="UP001165289"/>
    </source>
</evidence>
<proteinExistence type="predicted"/>
<dbReference type="AlphaFoldDB" id="A0AAV7JKW0"/>
<dbReference type="Proteomes" id="UP001165289">
    <property type="component" value="Unassembled WGS sequence"/>
</dbReference>
<gene>
    <name evidence="1" type="ORF">LOD99_6863</name>
</gene>
<keyword evidence="2" id="KW-1185">Reference proteome</keyword>